<accession>M0A3T5</accession>
<dbReference type="InterPro" id="IPR003018">
    <property type="entry name" value="GAF"/>
</dbReference>
<feature type="domain" description="PAS" evidence="4">
    <location>
        <begin position="139"/>
        <end position="204"/>
    </location>
</feature>
<proteinExistence type="predicted"/>
<dbReference type="AlphaFoldDB" id="M0A3T5"/>
<dbReference type="RefSeq" id="WP_006169507.1">
    <property type="nucleotide sequence ID" value="NZ_AOIN01000099.1"/>
</dbReference>
<dbReference type="PROSITE" id="PS50112">
    <property type="entry name" value="PAS"/>
    <property type="match status" value="2"/>
</dbReference>
<dbReference type="EMBL" id="AOIN01000099">
    <property type="protein sequence ID" value="ELY93264.1"/>
    <property type="molecule type" value="Genomic_DNA"/>
</dbReference>
<dbReference type="SMART" id="SM00091">
    <property type="entry name" value="PAS"/>
    <property type="match status" value="2"/>
</dbReference>
<dbReference type="STRING" id="1227492.C482_19881"/>
<evidence type="ECO:0000256" key="2">
    <source>
        <dbReference type="ARBA" id="ARBA00023163"/>
    </source>
</evidence>
<feature type="region of interest" description="Disordered" evidence="3">
    <location>
        <begin position="538"/>
        <end position="577"/>
    </location>
</feature>
<dbReference type="InterPro" id="IPR035965">
    <property type="entry name" value="PAS-like_dom_sf"/>
</dbReference>
<dbReference type="PATRIC" id="fig|1227492.4.peg.3954"/>
<sequence>MKTASSHVDKRFLEEIATASSDGLIGFDAEGDIVFANRAAEEWLGYPDGALLDRSIDEFVAGEHAVTLDRLTQRARQADEATASCVLLDRRGRENPVSLTLRLATDDDQRRFIAVVHKQPTAGDEQVEHEQLLRQRSAAIEAANDGMAITDEDGIFVYSNDAHASLFGYDDAPTIVGRSWKQLFTDADVERFEAEVLPTVAEHGSWRGDATGYRKDGSTFPIELALSSLGDGIVCVVRDATEQIARQRQLESLTDGLRELLTADDPESVGRLTLEAVETVLEFEIACVRLFNPDTNRLDCTVLTDAAASLLETRAAYDLEATLAGQAFREGATVSNRLSSTETTETEEAGFGNDDVEEYSSLHVPIGTDGVLTILAETAEELDDRAVQLAEMLAVNARTAIGRAERIRLLEAHEQELCAQRDQLETHNQINTLIQEIGRRLIEASTREELEETICEQLVASELYHSAWIGEIETSTDRLTTQVGYGITDSDLEAINEMSIGSIGHGTVERMLESGSVEVVRSYELRGKGMERRVIVADSGAGTGVASESESESESVPEPDPNPNPDPNTNPNQTPDTAANILSTAAIPLTYGDRLLGVLVVNGTGDSIFGEETVTGFESLGRVTGFAINAIRNRLLLLADSVIELEFRITDPTLFSLAVATELDCECWFERSVPVEGGKILTYYTITGSDPASVLEVASGAPQVSDARVITERTSDRTGSSNEDRSSAVTENENGTGTEPTQQLVLQTASTNSLAHVALESGTTVRDVVASANEARVVIEAPQTADVRAIVSLFDAEFDGVELTAKRERDRSVETVAEFRQAVDTALTEKQRAALESAYAAGYYDWPRAITAEELAASMGISSSTLHQHLRKGIWSVLWAFLDGDDTHEN</sequence>
<dbReference type="Pfam" id="PF15915">
    <property type="entry name" value="BAT"/>
    <property type="match status" value="1"/>
</dbReference>
<dbReference type="Proteomes" id="UP000011693">
    <property type="component" value="Unassembled WGS sequence"/>
</dbReference>
<reference evidence="5 6" key="1">
    <citation type="journal article" date="2014" name="PLoS Genet.">
        <title>Phylogenetically driven sequencing of extremely halophilic archaea reveals strategies for static and dynamic osmo-response.</title>
        <authorList>
            <person name="Becker E.A."/>
            <person name="Seitzer P.M."/>
            <person name="Tritt A."/>
            <person name="Larsen D."/>
            <person name="Krusor M."/>
            <person name="Yao A.I."/>
            <person name="Wu D."/>
            <person name="Madern D."/>
            <person name="Eisen J.A."/>
            <person name="Darling A.E."/>
            <person name="Facciotti M.T."/>
        </authorList>
    </citation>
    <scope>NUCLEOTIDE SEQUENCE [LARGE SCALE GENOMIC DNA]</scope>
    <source>
        <strain evidence="5 6">JCM 10990</strain>
    </source>
</reference>
<feature type="compositionally biased region" description="Low complexity" evidence="3">
    <location>
        <begin position="730"/>
        <end position="739"/>
    </location>
</feature>
<dbReference type="SUPFAM" id="SSF55785">
    <property type="entry name" value="PYP-like sensor domain (PAS domain)"/>
    <property type="match status" value="2"/>
</dbReference>
<comment type="caution">
    <text evidence="5">The sequence shown here is derived from an EMBL/GenBank/DDBJ whole genome shotgun (WGS) entry which is preliminary data.</text>
</comment>
<dbReference type="Pfam" id="PF00989">
    <property type="entry name" value="PAS"/>
    <property type="match status" value="1"/>
</dbReference>
<dbReference type="Gene3D" id="3.30.450.40">
    <property type="match status" value="2"/>
</dbReference>
<feature type="compositionally biased region" description="Basic and acidic residues" evidence="3">
    <location>
        <begin position="709"/>
        <end position="726"/>
    </location>
</feature>
<keyword evidence="1" id="KW-0805">Transcription regulation</keyword>
<dbReference type="GO" id="GO:0006355">
    <property type="term" value="P:regulation of DNA-templated transcription"/>
    <property type="evidence" value="ECO:0007669"/>
    <property type="project" value="InterPro"/>
</dbReference>
<feature type="compositionally biased region" description="Pro residues" evidence="3">
    <location>
        <begin position="558"/>
        <end position="568"/>
    </location>
</feature>
<keyword evidence="2" id="KW-0804">Transcription</keyword>
<evidence type="ECO:0000259" key="4">
    <source>
        <dbReference type="PROSITE" id="PS50112"/>
    </source>
</evidence>
<dbReference type="InterPro" id="IPR000014">
    <property type="entry name" value="PAS"/>
</dbReference>
<dbReference type="NCBIfam" id="TIGR00229">
    <property type="entry name" value="sensory_box"/>
    <property type="match status" value="2"/>
</dbReference>
<organism evidence="5 6">
    <name type="scientific">Natrialba chahannaoensis JCM 10990</name>
    <dbReference type="NCBI Taxonomy" id="1227492"/>
    <lineage>
        <taxon>Archaea</taxon>
        <taxon>Methanobacteriati</taxon>
        <taxon>Methanobacteriota</taxon>
        <taxon>Stenosarchaea group</taxon>
        <taxon>Halobacteria</taxon>
        <taxon>Halobacteriales</taxon>
        <taxon>Natrialbaceae</taxon>
        <taxon>Natrialba</taxon>
    </lineage>
</organism>
<evidence type="ECO:0000313" key="5">
    <source>
        <dbReference type="EMBL" id="ELY93264.1"/>
    </source>
</evidence>
<dbReference type="InterPro" id="IPR013767">
    <property type="entry name" value="PAS_fold"/>
</dbReference>
<dbReference type="Pfam" id="PF13426">
    <property type="entry name" value="PAS_9"/>
    <property type="match status" value="1"/>
</dbReference>
<dbReference type="Pfam" id="PF13185">
    <property type="entry name" value="GAF_2"/>
    <property type="match status" value="1"/>
</dbReference>
<dbReference type="InterPro" id="IPR031803">
    <property type="entry name" value="BAT_GAF/HTH-assoc"/>
</dbReference>
<feature type="region of interest" description="Disordered" evidence="3">
    <location>
        <begin position="706"/>
        <end position="741"/>
    </location>
</feature>
<gene>
    <name evidence="5" type="ORF">C482_19881</name>
</gene>
<feature type="domain" description="PAS" evidence="4">
    <location>
        <begin position="9"/>
        <end position="79"/>
    </location>
</feature>
<dbReference type="InterPro" id="IPR007050">
    <property type="entry name" value="HTH_bacterioopsin"/>
</dbReference>
<evidence type="ECO:0000256" key="3">
    <source>
        <dbReference type="SAM" id="MobiDB-lite"/>
    </source>
</evidence>
<dbReference type="OrthoDB" id="165911at2157"/>
<name>M0A3T5_9EURY</name>
<keyword evidence="6" id="KW-1185">Reference proteome</keyword>
<dbReference type="Pfam" id="PF04967">
    <property type="entry name" value="HTH_10"/>
    <property type="match status" value="1"/>
</dbReference>
<dbReference type="Gene3D" id="3.30.450.20">
    <property type="entry name" value="PAS domain"/>
    <property type="match status" value="2"/>
</dbReference>
<dbReference type="PANTHER" id="PTHR34236">
    <property type="entry name" value="DIMETHYL SULFOXIDE REDUCTASE TRANSCRIPTIONAL ACTIVATOR"/>
    <property type="match status" value="1"/>
</dbReference>
<dbReference type="SUPFAM" id="SSF55781">
    <property type="entry name" value="GAF domain-like"/>
    <property type="match status" value="2"/>
</dbReference>
<dbReference type="CDD" id="cd00130">
    <property type="entry name" value="PAS"/>
    <property type="match status" value="2"/>
</dbReference>
<evidence type="ECO:0000256" key="1">
    <source>
        <dbReference type="ARBA" id="ARBA00023015"/>
    </source>
</evidence>
<dbReference type="InterPro" id="IPR029016">
    <property type="entry name" value="GAF-like_dom_sf"/>
</dbReference>
<protein>
    <submittedName>
        <fullName evidence="5">PAS domain S-box</fullName>
    </submittedName>
</protein>
<evidence type="ECO:0000313" key="6">
    <source>
        <dbReference type="Proteomes" id="UP000011693"/>
    </source>
</evidence>
<dbReference type="PANTHER" id="PTHR34236:SF1">
    <property type="entry name" value="DIMETHYL SULFOXIDE REDUCTASE TRANSCRIPTIONAL ACTIVATOR"/>
    <property type="match status" value="1"/>
</dbReference>